<dbReference type="Gene3D" id="2.60.40.10">
    <property type="entry name" value="Immunoglobulins"/>
    <property type="match status" value="1"/>
</dbReference>
<dbReference type="AlphaFoldDB" id="A0A449BDB4"/>
<evidence type="ECO:0000259" key="1">
    <source>
        <dbReference type="Pfam" id="PF16403"/>
    </source>
</evidence>
<sequence>MKNIKMVTKTIFILTLLLVLVACGKKVDNEKPVILGTRDFNVLVGDAKPNYLENITVTDNIDKDLKVSVDDSQVDLTKEGSYDLVYTVKDTAGNETKVIVKVIVNKLVVKLDAPVITIKNGIISWNKIQNATSYNVKINNEVKSVSIEQFDLNGLENKDKLNISVQAVSNNSSFEGSEYSNLVTTNVANNASVIDNEIHIQSNEEILGVIIKFTSDKTIEESMITFSKILPSDWIYDINVKDNEVVIATTGLSKIKVELFHSFIVVEEGTFITLNEVSIDTVTGTKKIK</sequence>
<feature type="domain" description="Pesticidal crystal protein Cry22Aa Ig-like" evidence="1">
    <location>
        <begin position="53"/>
        <end position="104"/>
    </location>
</feature>
<dbReference type="InterPro" id="IPR013783">
    <property type="entry name" value="Ig-like_fold"/>
</dbReference>
<evidence type="ECO:0000313" key="3">
    <source>
        <dbReference type="Proteomes" id="UP000289841"/>
    </source>
</evidence>
<organism evidence="2 3">
    <name type="scientific">Haploplasma axanthum</name>
    <name type="common">Acholeplasma axanthum</name>
    <dbReference type="NCBI Taxonomy" id="29552"/>
    <lineage>
        <taxon>Bacteria</taxon>
        <taxon>Bacillati</taxon>
        <taxon>Mycoplasmatota</taxon>
        <taxon>Mollicutes</taxon>
        <taxon>Acholeplasmatales</taxon>
        <taxon>Acholeplasmataceae</taxon>
        <taxon>Haploplasma</taxon>
    </lineage>
</organism>
<dbReference type="KEGG" id="aaxa:NCTC10138_00788"/>
<name>A0A449BDB4_HAPAX</name>
<proteinExistence type="predicted"/>
<dbReference type="STRING" id="1278311.GCA_000428705_01572"/>
<dbReference type="RefSeq" id="WP_026390983.1">
    <property type="nucleotide sequence ID" value="NZ_LR215048.1"/>
</dbReference>
<protein>
    <recommendedName>
        <fullName evidence="1">Pesticidal crystal protein Cry22Aa Ig-like domain-containing protein</fullName>
    </recommendedName>
</protein>
<evidence type="ECO:0000313" key="2">
    <source>
        <dbReference type="EMBL" id="VEU80418.1"/>
    </source>
</evidence>
<dbReference type="EMBL" id="LR215048">
    <property type="protein sequence ID" value="VEU80418.1"/>
    <property type="molecule type" value="Genomic_DNA"/>
</dbReference>
<accession>A0A449BDB4</accession>
<reference evidence="2 3" key="1">
    <citation type="submission" date="2019-01" db="EMBL/GenBank/DDBJ databases">
        <authorList>
            <consortium name="Pathogen Informatics"/>
        </authorList>
    </citation>
    <scope>NUCLEOTIDE SEQUENCE [LARGE SCALE GENOMIC DNA]</scope>
    <source>
        <strain evidence="2 3">NCTC10138</strain>
    </source>
</reference>
<dbReference type="PROSITE" id="PS51257">
    <property type="entry name" value="PROKAR_LIPOPROTEIN"/>
    <property type="match status" value="1"/>
</dbReference>
<dbReference type="OrthoDB" id="2036332at2"/>
<dbReference type="Pfam" id="PF16403">
    <property type="entry name" value="Bact_surface_Ig-like"/>
    <property type="match status" value="1"/>
</dbReference>
<dbReference type="InterPro" id="IPR032179">
    <property type="entry name" value="Cry22Aa_Ig-like"/>
</dbReference>
<dbReference type="Proteomes" id="UP000289841">
    <property type="component" value="Chromosome"/>
</dbReference>
<keyword evidence="3" id="KW-1185">Reference proteome</keyword>
<gene>
    <name evidence="2" type="ORF">NCTC10138_00788</name>
</gene>